<sequence>MTIGQGDKITELLLNGTITSINHTIPIDLKLDTPAPLDHSFKIEFGVLIGITGDIRGKLLLSGDQAVFGFIGESLFGMELAGEMLQSFSGELGNMLAGGLSSAIADDGLTTDITAPTLMEGHTTITGFKKGVKLPLSFEKSGEMIIYILLD</sequence>
<dbReference type="InterPro" id="IPR028976">
    <property type="entry name" value="CheC-like_sf"/>
</dbReference>
<organism evidence="3 4">
    <name type="scientific">Cytobacillus purgationiresistens</name>
    <dbReference type="NCBI Taxonomy" id="863449"/>
    <lineage>
        <taxon>Bacteria</taxon>
        <taxon>Bacillati</taxon>
        <taxon>Bacillota</taxon>
        <taxon>Bacilli</taxon>
        <taxon>Bacillales</taxon>
        <taxon>Bacillaceae</taxon>
        <taxon>Cytobacillus</taxon>
    </lineage>
</organism>
<dbReference type="Proteomes" id="UP001238088">
    <property type="component" value="Unassembled WGS sequence"/>
</dbReference>
<dbReference type="EMBL" id="JAUSUB010000009">
    <property type="protein sequence ID" value="MDQ0270559.1"/>
    <property type="molecule type" value="Genomic_DNA"/>
</dbReference>
<dbReference type="RefSeq" id="WP_307475079.1">
    <property type="nucleotide sequence ID" value="NZ_JAUSUB010000009.1"/>
</dbReference>
<keyword evidence="1" id="KW-0145">Chemotaxis</keyword>
<dbReference type="InterPro" id="IPR028051">
    <property type="entry name" value="CheX-like_dom"/>
</dbReference>
<comment type="caution">
    <text evidence="3">The sequence shown here is derived from an EMBL/GenBank/DDBJ whole genome shotgun (WGS) entry which is preliminary data.</text>
</comment>
<evidence type="ECO:0000313" key="3">
    <source>
        <dbReference type="EMBL" id="MDQ0270559.1"/>
    </source>
</evidence>
<dbReference type="Gene3D" id="3.40.1550.10">
    <property type="entry name" value="CheC-like"/>
    <property type="match status" value="1"/>
</dbReference>
<name>A0ABU0AI41_9BACI</name>
<dbReference type="InterPro" id="IPR038756">
    <property type="entry name" value="CheX-like"/>
</dbReference>
<reference evidence="3 4" key="1">
    <citation type="submission" date="2023-07" db="EMBL/GenBank/DDBJ databases">
        <title>Genomic Encyclopedia of Type Strains, Phase IV (KMG-IV): sequencing the most valuable type-strain genomes for metagenomic binning, comparative biology and taxonomic classification.</title>
        <authorList>
            <person name="Goeker M."/>
        </authorList>
    </citation>
    <scope>NUCLEOTIDE SEQUENCE [LARGE SCALE GENOMIC DNA]</scope>
    <source>
        <strain evidence="3 4">DSM 23494</strain>
    </source>
</reference>
<gene>
    <name evidence="3" type="ORF">J2S17_002434</name>
</gene>
<evidence type="ECO:0000256" key="1">
    <source>
        <dbReference type="ARBA" id="ARBA00022500"/>
    </source>
</evidence>
<dbReference type="CDD" id="cd17906">
    <property type="entry name" value="CheX"/>
    <property type="match status" value="1"/>
</dbReference>
<dbReference type="SUPFAM" id="SSF103039">
    <property type="entry name" value="CheC-like"/>
    <property type="match status" value="1"/>
</dbReference>
<dbReference type="PANTHER" id="PTHR39452">
    <property type="entry name" value="CHEY-P PHOSPHATASE CHEX"/>
    <property type="match status" value="1"/>
</dbReference>
<evidence type="ECO:0000259" key="2">
    <source>
        <dbReference type="Pfam" id="PF13690"/>
    </source>
</evidence>
<feature type="domain" description="Chemotaxis phosphatase CheX-like" evidence="2">
    <location>
        <begin position="46"/>
        <end position="123"/>
    </location>
</feature>
<dbReference type="PANTHER" id="PTHR39452:SF1">
    <property type="entry name" value="CHEY-P PHOSPHATASE CHEX"/>
    <property type="match status" value="1"/>
</dbReference>
<dbReference type="Pfam" id="PF13690">
    <property type="entry name" value="CheX"/>
    <property type="match status" value="1"/>
</dbReference>
<protein>
    <submittedName>
        <fullName evidence="3">Chemotaxis protein CheX</fullName>
    </submittedName>
</protein>
<evidence type="ECO:0000313" key="4">
    <source>
        <dbReference type="Proteomes" id="UP001238088"/>
    </source>
</evidence>
<proteinExistence type="predicted"/>
<accession>A0ABU0AI41</accession>
<keyword evidence="4" id="KW-1185">Reference proteome</keyword>